<dbReference type="InterPro" id="IPR005024">
    <property type="entry name" value="Snf7_fam"/>
</dbReference>
<sequence>MMAEQNFFLSDDTSEWWGDDARMTSLFAPFRDRALNPQGWESKLSFWSAMVSKWCEKKNRVSFTLDDLNKDFIRNGRIPECLLTVLEELQRNKCILQPSMFLKTCSVSDSWRGWMFDTVVKKPVAWTFGKMKDMVITSAITPQTPFVHVPAIKAQCEKIISSAGEELRGELMDIQTLLSSCGIANVPSSDAMLIAYYLQYQRYAAVDDQTANKTNEPQILIKLRTATMKQRPSISDVDRGIYTLSCNEKALIHYLERLEKEKQDTINQAKAYLAKGMRATAKSCLRKKKELEKVIDKRSSALDNVQVLLARIRDASSDSQVFESYRVGVAALKQTFKAAGLTEDDVANTMDDVKEVLDTHNEIQAILAEPVDSTTDEGLEEELCDLLAEENTPGPGSGGNLDESDKDLQDRLKQLRLNDSLPLPGNEITPSLPSTPRGVTLGDLPDTPINLPTPEV</sequence>
<name>A0AAV7XNN7_9NEOP</name>
<protein>
    <recommendedName>
        <fullName evidence="5">Charged multivesicular body protein 7</fullName>
    </recommendedName>
</protein>
<comment type="caution">
    <text evidence="3">The sequence shown here is derived from an EMBL/GenBank/DDBJ whole genome shotgun (WGS) entry which is preliminary data.</text>
</comment>
<gene>
    <name evidence="3" type="ORF">ONE63_009422</name>
</gene>
<evidence type="ECO:0000256" key="1">
    <source>
        <dbReference type="ARBA" id="ARBA00006190"/>
    </source>
</evidence>
<evidence type="ECO:0008006" key="5">
    <source>
        <dbReference type="Google" id="ProtNLM"/>
    </source>
</evidence>
<dbReference type="GO" id="GO:0032511">
    <property type="term" value="P:late endosome to vacuole transport via multivesicular body sorting pathway"/>
    <property type="evidence" value="ECO:0007669"/>
    <property type="project" value="TreeGrafter"/>
</dbReference>
<dbReference type="Proteomes" id="UP001075354">
    <property type="component" value="Chromosome 7"/>
</dbReference>
<dbReference type="GO" id="GO:0009898">
    <property type="term" value="C:cytoplasmic side of plasma membrane"/>
    <property type="evidence" value="ECO:0007669"/>
    <property type="project" value="TreeGrafter"/>
</dbReference>
<dbReference type="Pfam" id="PF25880">
    <property type="entry name" value="WHD_CHMP7_1st"/>
    <property type="match status" value="1"/>
</dbReference>
<feature type="region of interest" description="Disordered" evidence="2">
    <location>
        <begin position="416"/>
        <end position="456"/>
    </location>
</feature>
<dbReference type="GO" id="GO:0006900">
    <property type="term" value="P:vesicle budding from membrane"/>
    <property type="evidence" value="ECO:0007669"/>
    <property type="project" value="TreeGrafter"/>
</dbReference>
<dbReference type="GO" id="GO:0000815">
    <property type="term" value="C:ESCRT III complex"/>
    <property type="evidence" value="ECO:0007669"/>
    <property type="project" value="TreeGrafter"/>
</dbReference>
<keyword evidence="4" id="KW-1185">Reference proteome</keyword>
<dbReference type="GO" id="GO:0005771">
    <property type="term" value="C:multivesicular body"/>
    <property type="evidence" value="ECO:0007669"/>
    <property type="project" value="TreeGrafter"/>
</dbReference>
<evidence type="ECO:0000313" key="4">
    <source>
        <dbReference type="Proteomes" id="UP001075354"/>
    </source>
</evidence>
<evidence type="ECO:0000313" key="3">
    <source>
        <dbReference type="EMBL" id="KAJ1526268.1"/>
    </source>
</evidence>
<organism evidence="3 4">
    <name type="scientific">Megalurothrips usitatus</name>
    <name type="common">bean blossom thrips</name>
    <dbReference type="NCBI Taxonomy" id="439358"/>
    <lineage>
        <taxon>Eukaryota</taxon>
        <taxon>Metazoa</taxon>
        <taxon>Ecdysozoa</taxon>
        <taxon>Arthropoda</taxon>
        <taxon>Hexapoda</taxon>
        <taxon>Insecta</taxon>
        <taxon>Pterygota</taxon>
        <taxon>Neoptera</taxon>
        <taxon>Paraneoptera</taxon>
        <taxon>Thysanoptera</taxon>
        <taxon>Terebrantia</taxon>
        <taxon>Thripoidea</taxon>
        <taxon>Thripidae</taxon>
        <taxon>Megalurothrips</taxon>
    </lineage>
</organism>
<comment type="similarity">
    <text evidence="1">Belongs to the SNF7 family.</text>
</comment>
<proteinExistence type="inferred from homology"/>
<dbReference type="PANTHER" id="PTHR22761:SF21">
    <property type="entry name" value="CHARGED MULTIVESICULAR BODY PROTEIN 7"/>
    <property type="match status" value="1"/>
</dbReference>
<evidence type="ECO:0000256" key="2">
    <source>
        <dbReference type="SAM" id="MobiDB-lite"/>
    </source>
</evidence>
<accession>A0AAV7XNN7</accession>
<dbReference type="Pfam" id="PF03357">
    <property type="entry name" value="Snf7"/>
    <property type="match status" value="1"/>
</dbReference>
<dbReference type="Gene3D" id="6.10.140.1230">
    <property type="match status" value="1"/>
</dbReference>
<reference evidence="3" key="1">
    <citation type="submission" date="2022-12" db="EMBL/GenBank/DDBJ databases">
        <title>Chromosome-level genome assembly of the bean flower thrips Megalurothrips usitatus.</title>
        <authorList>
            <person name="Ma L."/>
            <person name="Liu Q."/>
            <person name="Li H."/>
            <person name="Cai W."/>
        </authorList>
    </citation>
    <scope>NUCLEOTIDE SEQUENCE</scope>
    <source>
        <strain evidence="3">Cailab_2022a</strain>
    </source>
</reference>
<dbReference type="PANTHER" id="PTHR22761">
    <property type="entry name" value="CHARGED MULTIVESICULAR BODY PROTEIN"/>
    <property type="match status" value="1"/>
</dbReference>
<dbReference type="AlphaFoldDB" id="A0AAV7XNN7"/>
<dbReference type="EMBL" id="JAPTSV010000007">
    <property type="protein sequence ID" value="KAJ1526268.1"/>
    <property type="molecule type" value="Genomic_DNA"/>
</dbReference>